<dbReference type="AlphaFoldDB" id="A0A915JIR0"/>
<sequence>MLLTIFAPRGGEKLIRGLSFVSNNKIDMQMRRESQEWSFDEPCASSSLLTFSLIIQLCVSKQASNCKLNKKKWGAMGLQKTPLYHSNSQSNDLNAVRATG</sequence>
<protein>
    <submittedName>
        <fullName evidence="2">Uncharacterized protein</fullName>
    </submittedName>
</protein>
<dbReference type="Proteomes" id="UP000887565">
    <property type="component" value="Unplaced"/>
</dbReference>
<organism evidence="1 2">
    <name type="scientific">Romanomermis culicivorax</name>
    <name type="common">Nematode worm</name>
    <dbReference type="NCBI Taxonomy" id="13658"/>
    <lineage>
        <taxon>Eukaryota</taxon>
        <taxon>Metazoa</taxon>
        <taxon>Ecdysozoa</taxon>
        <taxon>Nematoda</taxon>
        <taxon>Enoplea</taxon>
        <taxon>Dorylaimia</taxon>
        <taxon>Mermithida</taxon>
        <taxon>Mermithoidea</taxon>
        <taxon>Mermithidae</taxon>
        <taxon>Romanomermis</taxon>
    </lineage>
</organism>
<reference evidence="2" key="1">
    <citation type="submission" date="2022-11" db="UniProtKB">
        <authorList>
            <consortium name="WormBaseParasite"/>
        </authorList>
    </citation>
    <scope>IDENTIFICATION</scope>
</reference>
<name>A0A915JIR0_ROMCU</name>
<proteinExistence type="predicted"/>
<accession>A0A915JIR0</accession>
<evidence type="ECO:0000313" key="2">
    <source>
        <dbReference type="WBParaSite" id="nRc.2.0.1.t26003-RA"/>
    </source>
</evidence>
<keyword evidence="1" id="KW-1185">Reference proteome</keyword>
<evidence type="ECO:0000313" key="1">
    <source>
        <dbReference type="Proteomes" id="UP000887565"/>
    </source>
</evidence>
<dbReference type="WBParaSite" id="nRc.2.0.1.t26003-RA">
    <property type="protein sequence ID" value="nRc.2.0.1.t26003-RA"/>
    <property type="gene ID" value="nRc.2.0.1.g26003"/>
</dbReference>